<dbReference type="EMBL" id="QGNW01001753">
    <property type="protein sequence ID" value="RVW31489.1"/>
    <property type="molecule type" value="Genomic_DNA"/>
</dbReference>
<evidence type="ECO:0000256" key="1">
    <source>
        <dbReference type="SAM" id="Phobius"/>
    </source>
</evidence>
<accession>A0A438D7Q9</accession>
<dbReference type="GO" id="GO:0004523">
    <property type="term" value="F:RNA-DNA hybrid ribonuclease activity"/>
    <property type="evidence" value="ECO:0007669"/>
    <property type="project" value="InterPro"/>
</dbReference>
<keyword evidence="1" id="KW-1133">Transmembrane helix</keyword>
<dbReference type="InterPro" id="IPR012337">
    <property type="entry name" value="RNaseH-like_sf"/>
</dbReference>
<keyword evidence="1" id="KW-0472">Membrane</keyword>
<organism evidence="3 4">
    <name type="scientific">Vitis vinifera</name>
    <name type="common">Grape</name>
    <dbReference type="NCBI Taxonomy" id="29760"/>
    <lineage>
        <taxon>Eukaryota</taxon>
        <taxon>Viridiplantae</taxon>
        <taxon>Streptophyta</taxon>
        <taxon>Embryophyta</taxon>
        <taxon>Tracheophyta</taxon>
        <taxon>Spermatophyta</taxon>
        <taxon>Magnoliopsida</taxon>
        <taxon>eudicotyledons</taxon>
        <taxon>Gunneridae</taxon>
        <taxon>Pentapetalae</taxon>
        <taxon>rosids</taxon>
        <taxon>Vitales</taxon>
        <taxon>Vitaceae</taxon>
        <taxon>Viteae</taxon>
        <taxon>Vitis</taxon>
    </lineage>
</organism>
<feature type="transmembrane region" description="Helical" evidence="1">
    <location>
        <begin position="115"/>
        <end position="135"/>
    </location>
</feature>
<dbReference type="PANTHER" id="PTHR48475">
    <property type="entry name" value="RIBONUCLEASE H"/>
    <property type="match status" value="1"/>
</dbReference>
<dbReference type="InterPro" id="IPR002156">
    <property type="entry name" value="RNaseH_domain"/>
</dbReference>
<gene>
    <name evidence="3" type="ORF">CK203_105801</name>
</gene>
<dbReference type="Pfam" id="PF13456">
    <property type="entry name" value="RVT_3"/>
    <property type="match status" value="1"/>
</dbReference>
<dbReference type="PANTHER" id="PTHR48475:SF1">
    <property type="entry name" value="RNASE H TYPE-1 DOMAIN-CONTAINING PROTEIN"/>
    <property type="match status" value="1"/>
</dbReference>
<name>A0A438D7Q9_VITVI</name>
<dbReference type="Proteomes" id="UP000288805">
    <property type="component" value="Unassembled WGS sequence"/>
</dbReference>
<proteinExistence type="predicted"/>
<dbReference type="SUPFAM" id="SSF53098">
    <property type="entry name" value="Ribonuclease H-like"/>
    <property type="match status" value="1"/>
</dbReference>
<dbReference type="AlphaFoldDB" id="A0A438D7Q9"/>
<dbReference type="Gene3D" id="3.30.420.10">
    <property type="entry name" value="Ribonuclease H-like superfamily/Ribonuclease H"/>
    <property type="match status" value="1"/>
</dbReference>
<comment type="caution">
    <text evidence="3">The sequence shown here is derived from an EMBL/GenBank/DDBJ whole genome shotgun (WGS) entry which is preliminary data.</text>
</comment>
<sequence>MALALHIATKNFIHTFRHISDSLDKSTIEDEASRTSGAGVWLVLLFPTRKQIKQSVHLDFLVFNNETEYEAMMVGLKLALALAALKIEIRSDSQLVVRQIQFKCIPYEKNRKADALVGVVTALLITESIMLPIYVQLMPSIASKRDRDVAYADVGWMQPIANYFRTGEVP</sequence>
<dbReference type="GO" id="GO:0003676">
    <property type="term" value="F:nucleic acid binding"/>
    <property type="evidence" value="ECO:0007669"/>
    <property type="project" value="InterPro"/>
</dbReference>
<feature type="domain" description="RNase H type-1" evidence="2">
    <location>
        <begin position="64"/>
        <end position="102"/>
    </location>
</feature>
<reference evidence="3 4" key="1">
    <citation type="journal article" date="2018" name="PLoS Genet.">
        <title>Population sequencing reveals clonal diversity and ancestral inbreeding in the grapevine cultivar Chardonnay.</title>
        <authorList>
            <person name="Roach M.J."/>
            <person name="Johnson D.L."/>
            <person name="Bohlmann J."/>
            <person name="van Vuuren H.J."/>
            <person name="Jones S.J."/>
            <person name="Pretorius I.S."/>
            <person name="Schmidt S.A."/>
            <person name="Borneman A.R."/>
        </authorList>
    </citation>
    <scope>NUCLEOTIDE SEQUENCE [LARGE SCALE GENOMIC DNA]</scope>
    <source>
        <strain evidence="4">cv. Chardonnay</strain>
        <tissue evidence="3">Leaf</tissue>
    </source>
</reference>
<evidence type="ECO:0000259" key="2">
    <source>
        <dbReference type="Pfam" id="PF13456"/>
    </source>
</evidence>
<dbReference type="InterPro" id="IPR036397">
    <property type="entry name" value="RNaseH_sf"/>
</dbReference>
<evidence type="ECO:0000313" key="4">
    <source>
        <dbReference type="Proteomes" id="UP000288805"/>
    </source>
</evidence>
<keyword evidence="1" id="KW-0812">Transmembrane</keyword>
<evidence type="ECO:0000313" key="3">
    <source>
        <dbReference type="EMBL" id="RVW31489.1"/>
    </source>
</evidence>
<protein>
    <recommendedName>
        <fullName evidence="2">RNase H type-1 domain-containing protein</fullName>
    </recommendedName>
</protein>